<gene>
    <name evidence="1" type="ORF">B6F84_06690</name>
</gene>
<evidence type="ECO:0000313" key="2">
    <source>
        <dbReference type="Proteomes" id="UP000193404"/>
    </source>
</evidence>
<keyword evidence="2" id="KW-1185">Reference proteome</keyword>
<dbReference type="STRING" id="282676.B6F84_06690"/>
<name>A0A1W6K3I7_9CREN</name>
<accession>A0A1W6K3I7</accession>
<evidence type="ECO:0000313" key="1">
    <source>
        <dbReference type="EMBL" id="ARM77099.1"/>
    </source>
</evidence>
<dbReference type="Proteomes" id="UP000193404">
    <property type="component" value="Chromosome"/>
</dbReference>
<dbReference type="AlphaFoldDB" id="A0A1W6K3I7"/>
<dbReference type="KEGG" id="aman:B6F84_06690"/>
<organism evidence="1 2">
    <name type="scientific">Acidianus manzaensis</name>
    <dbReference type="NCBI Taxonomy" id="282676"/>
    <lineage>
        <taxon>Archaea</taxon>
        <taxon>Thermoproteota</taxon>
        <taxon>Thermoprotei</taxon>
        <taxon>Sulfolobales</taxon>
        <taxon>Sulfolobaceae</taxon>
        <taxon>Acidianus</taxon>
    </lineage>
</organism>
<reference evidence="1 2" key="1">
    <citation type="submission" date="2017-03" db="EMBL/GenBank/DDBJ databases">
        <title>Sulfur activation and transportation mechanism of thermophilic Archaea Acidianus manzaensis YN-25.</title>
        <authorList>
            <person name="Ma Y."/>
            <person name="Yang Y."/>
            <person name="Xia J."/>
        </authorList>
    </citation>
    <scope>NUCLEOTIDE SEQUENCE [LARGE SCALE GENOMIC DNA]</scope>
    <source>
        <strain evidence="1 2">YN-25</strain>
    </source>
</reference>
<proteinExistence type="predicted"/>
<dbReference type="OrthoDB" id="35798at2157"/>
<sequence length="187" mass="21681">MKRIARKPKIRKFLEYFKEATGFSCDIDFDIDGVLPYSSYYVLFSEMFFREAISECHIPLNERDIIETLIMIDDAIYDSSLVRGLRKALEIGSPILYRDNEEPVKLNLQNIKKLSILTSFPISSPAYINNSLIHLIGTLPIDIANNVQLISVENGLWSAIYNLPYPLVKSWKWIWDLKWATLIQFSN</sequence>
<protein>
    <submittedName>
        <fullName evidence="1">Uncharacterized protein</fullName>
    </submittedName>
</protein>
<dbReference type="EMBL" id="CP020477">
    <property type="protein sequence ID" value="ARM77099.1"/>
    <property type="molecule type" value="Genomic_DNA"/>
</dbReference>